<evidence type="ECO:0000313" key="3">
    <source>
        <dbReference type="Proteomes" id="UP000293952"/>
    </source>
</evidence>
<evidence type="ECO:0000256" key="1">
    <source>
        <dbReference type="SAM" id="Phobius"/>
    </source>
</evidence>
<keyword evidence="3" id="KW-1185">Reference proteome</keyword>
<organism evidence="2 3">
    <name type="scientific">Brumimicrobium glaciale</name>
    <dbReference type="NCBI Taxonomy" id="200475"/>
    <lineage>
        <taxon>Bacteria</taxon>
        <taxon>Pseudomonadati</taxon>
        <taxon>Bacteroidota</taxon>
        <taxon>Flavobacteriia</taxon>
        <taxon>Flavobacteriales</taxon>
        <taxon>Crocinitomicaceae</taxon>
        <taxon>Brumimicrobium</taxon>
    </lineage>
</organism>
<dbReference type="OrthoDB" id="8480302at2"/>
<evidence type="ECO:0000313" key="2">
    <source>
        <dbReference type="EMBL" id="RYM31508.1"/>
    </source>
</evidence>
<dbReference type="SUPFAM" id="SSF54913">
    <property type="entry name" value="GlnB-like"/>
    <property type="match status" value="1"/>
</dbReference>
<feature type="transmembrane region" description="Helical" evidence="1">
    <location>
        <begin position="102"/>
        <end position="124"/>
    </location>
</feature>
<comment type="caution">
    <text evidence="2">The sequence shown here is derived from an EMBL/GenBank/DDBJ whole genome shotgun (WGS) entry which is preliminary data.</text>
</comment>
<protein>
    <submittedName>
        <fullName evidence="2">DUF2007 domain-containing protein</fullName>
    </submittedName>
</protein>
<accession>A0A4Q4KFL4</accession>
<reference evidence="2 3" key="1">
    <citation type="submission" date="2019-02" db="EMBL/GenBank/DDBJ databases">
        <title>Genome sequence of the sea-ice species Brumimicrobium glaciale.</title>
        <authorList>
            <person name="Bowman J.P."/>
        </authorList>
    </citation>
    <scope>NUCLEOTIDE SEQUENCE [LARGE SCALE GENOMIC DNA]</scope>
    <source>
        <strain evidence="2 3">IC156</strain>
    </source>
</reference>
<gene>
    <name evidence="2" type="ORF">ERX46_16235</name>
</gene>
<dbReference type="Gene3D" id="3.30.70.790">
    <property type="entry name" value="UreE, C-terminal domain"/>
    <property type="match status" value="1"/>
</dbReference>
<keyword evidence="1" id="KW-0472">Membrane</keyword>
<dbReference type="Proteomes" id="UP000293952">
    <property type="component" value="Unassembled WGS sequence"/>
</dbReference>
<keyword evidence="1" id="KW-1133">Transmembrane helix</keyword>
<proteinExistence type="predicted"/>
<keyword evidence="1" id="KW-0812">Transmembrane</keyword>
<dbReference type="EMBL" id="SETE01000008">
    <property type="protein sequence ID" value="RYM31508.1"/>
    <property type="molecule type" value="Genomic_DNA"/>
</dbReference>
<sequence>MFVTVLTVYYSHETAVIRGRLEAEGIECNVIDELTVQVNPLYSNAIGGVKLQVRESDFENAIVILKEGGYLTDSDLEKSAPKMISFFERNTSKIPLLKNVRFEIRVMVIVAVLVGIIGGLFVIFNSGGNY</sequence>
<dbReference type="InterPro" id="IPR011322">
    <property type="entry name" value="N-reg_PII-like_a/b"/>
</dbReference>
<name>A0A4Q4KFL4_9FLAO</name>
<dbReference type="AlphaFoldDB" id="A0A4Q4KFL4"/>